<reference evidence="3" key="1">
    <citation type="submission" date="2025-08" db="UniProtKB">
        <authorList>
            <consortium name="RefSeq"/>
        </authorList>
    </citation>
    <scope>IDENTIFICATION</scope>
</reference>
<protein>
    <submittedName>
        <fullName evidence="3">Skin secretory protein xP2-like</fullName>
    </submittedName>
</protein>
<keyword evidence="2" id="KW-1185">Reference proteome</keyword>
<organism evidence="2 3">
    <name type="scientific">Balaenoptera acutorostrata</name>
    <name type="common">Common minke whale</name>
    <name type="synonym">Balaena rostrata</name>
    <dbReference type="NCBI Taxonomy" id="9767"/>
    <lineage>
        <taxon>Eukaryota</taxon>
        <taxon>Metazoa</taxon>
        <taxon>Chordata</taxon>
        <taxon>Craniata</taxon>
        <taxon>Vertebrata</taxon>
        <taxon>Euteleostomi</taxon>
        <taxon>Mammalia</taxon>
        <taxon>Eutheria</taxon>
        <taxon>Laurasiatheria</taxon>
        <taxon>Artiodactyla</taxon>
        <taxon>Whippomorpha</taxon>
        <taxon>Cetacea</taxon>
        <taxon>Mysticeti</taxon>
        <taxon>Balaenopteridae</taxon>
        <taxon>Balaenoptera</taxon>
    </lineage>
</organism>
<sequence length="201" mass="20852">MVTLHPEPATGYATRLGATLPGTMVLRKLTVAAATAAAAAADRNLSPASRGALRRRGGGAAPERGRARAAKEGGEAHHGTASTRASLPANSGLGLLFLSRERAPPAGREGGWEVSAPGAPGREKVFTPTWWRRAEGGRPSAELSAGGDRPGEGGSRGVCEKRGKTPEPERPGWAGLGSRRGMECRRLHSHHPFGVCIAMSE</sequence>
<feature type="region of interest" description="Disordered" evidence="1">
    <location>
        <begin position="39"/>
        <end position="88"/>
    </location>
</feature>
<feature type="region of interest" description="Disordered" evidence="1">
    <location>
        <begin position="104"/>
        <end position="176"/>
    </location>
</feature>
<evidence type="ECO:0000313" key="3">
    <source>
        <dbReference type="RefSeq" id="XP_007198258.1"/>
    </source>
</evidence>
<dbReference type="GeneID" id="103003483"/>
<feature type="compositionally biased region" description="Basic and acidic residues" evidence="1">
    <location>
        <begin position="63"/>
        <end position="78"/>
    </location>
</feature>
<feature type="compositionally biased region" description="Basic and acidic residues" evidence="1">
    <location>
        <begin position="158"/>
        <end position="170"/>
    </location>
</feature>
<dbReference type="RefSeq" id="XP_007198258.1">
    <property type="nucleotide sequence ID" value="XM_007198196.2"/>
</dbReference>
<gene>
    <name evidence="3" type="primary">LOC103003483</name>
</gene>
<name>A0A384BFQ1_BALAC</name>
<evidence type="ECO:0000256" key="1">
    <source>
        <dbReference type="SAM" id="MobiDB-lite"/>
    </source>
</evidence>
<proteinExistence type="predicted"/>
<evidence type="ECO:0000313" key="2">
    <source>
        <dbReference type="Proteomes" id="UP001652580"/>
    </source>
</evidence>
<dbReference type="InParanoid" id="A0A384BFQ1"/>
<accession>A0A384BFQ1</accession>
<dbReference type="Proteomes" id="UP001652580">
    <property type="component" value="Chromosome 19"/>
</dbReference>
<dbReference type="AlphaFoldDB" id="A0A384BFQ1"/>
<dbReference type="KEGG" id="bacu:103003483"/>